<keyword evidence="7" id="KW-1185">Reference proteome</keyword>
<comment type="caution">
    <text evidence="6">The sequence shown here is derived from an EMBL/GenBank/DDBJ whole genome shotgun (WGS) entry which is preliminary data.</text>
</comment>
<dbReference type="GO" id="GO:0005524">
    <property type="term" value="F:ATP binding"/>
    <property type="evidence" value="ECO:0007669"/>
    <property type="project" value="UniProtKB-KW"/>
</dbReference>
<evidence type="ECO:0000313" key="6">
    <source>
        <dbReference type="EMBL" id="TDY64860.1"/>
    </source>
</evidence>
<dbReference type="GO" id="GO:0016887">
    <property type="term" value="F:ATP hydrolysis activity"/>
    <property type="evidence" value="ECO:0007669"/>
    <property type="project" value="InterPro"/>
</dbReference>
<dbReference type="PROSITE" id="PS50893">
    <property type="entry name" value="ABC_TRANSPORTER_2"/>
    <property type="match status" value="1"/>
</dbReference>
<evidence type="ECO:0000313" key="7">
    <source>
        <dbReference type="Proteomes" id="UP000295066"/>
    </source>
</evidence>
<dbReference type="InterPro" id="IPR017871">
    <property type="entry name" value="ABC_transporter-like_CS"/>
</dbReference>
<accession>A0A4R8MFZ2</accession>
<keyword evidence="1" id="KW-0813">Transport</keyword>
<keyword evidence="2" id="KW-0547">Nucleotide-binding</keyword>
<keyword evidence="4" id="KW-1278">Translocase</keyword>
<dbReference type="PANTHER" id="PTHR42794:SF1">
    <property type="entry name" value="HEMIN IMPORT ATP-BINDING PROTEIN HMUV"/>
    <property type="match status" value="1"/>
</dbReference>
<reference evidence="6 7" key="1">
    <citation type="submission" date="2019-03" db="EMBL/GenBank/DDBJ databases">
        <title>Genomic Encyclopedia of Type Strains, Phase IV (KMG-IV): sequencing the most valuable type-strain genomes for metagenomic binning, comparative biology and taxonomic classification.</title>
        <authorList>
            <person name="Goeker M."/>
        </authorList>
    </citation>
    <scope>NUCLEOTIDE SEQUENCE [LARGE SCALE GENOMIC DNA]</scope>
    <source>
        <strain evidence="6 7">DSM 25964</strain>
    </source>
</reference>
<dbReference type="Gene3D" id="3.40.50.300">
    <property type="entry name" value="P-loop containing nucleotide triphosphate hydrolases"/>
    <property type="match status" value="1"/>
</dbReference>
<dbReference type="InterPro" id="IPR003593">
    <property type="entry name" value="AAA+_ATPase"/>
</dbReference>
<dbReference type="EMBL" id="SORI01000001">
    <property type="protein sequence ID" value="TDY64860.1"/>
    <property type="molecule type" value="Genomic_DNA"/>
</dbReference>
<proteinExistence type="predicted"/>
<dbReference type="PANTHER" id="PTHR42794">
    <property type="entry name" value="HEMIN IMPORT ATP-BINDING PROTEIN HMUV"/>
    <property type="match status" value="1"/>
</dbReference>
<evidence type="ECO:0000259" key="5">
    <source>
        <dbReference type="PROSITE" id="PS50893"/>
    </source>
</evidence>
<dbReference type="SMART" id="SM00382">
    <property type="entry name" value="AAA"/>
    <property type="match status" value="1"/>
</dbReference>
<evidence type="ECO:0000256" key="3">
    <source>
        <dbReference type="ARBA" id="ARBA00022840"/>
    </source>
</evidence>
<dbReference type="SUPFAM" id="SSF52540">
    <property type="entry name" value="P-loop containing nucleoside triphosphate hydrolases"/>
    <property type="match status" value="1"/>
</dbReference>
<dbReference type="InterPro" id="IPR003439">
    <property type="entry name" value="ABC_transporter-like_ATP-bd"/>
</dbReference>
<dbReference type="CDD" id="cd03214">
    <property type="entry name" value="ABC_Iron-Siderophores_B12_Hemin"/>
    <property type="match status" value="1"/>
</dbReference>
<name>A0A4R8MFZ2_9BACT</name>
<gene>
    <name evidence="6" type="ORF">C8D99_1015</name>
</gene>
<dbReference type="Proteomes" id="UP000295066">
    <property type="component" value="Unassembled WGS sequence"/>
</dbReference>
<evidence type="ECO:0000256" key="1">
    <source>
        <dbReference type="ARBA" id="ARBA00022448"/>
    </source>
</evidence>
<protein>
    <submittedName>
        <fullName evidence="6">Iron complex transport system ATP-binding protein</fullName>
    </submittedName>
</protein>
<dbReference type="InterPro" id="IPR027417">
    <property type="entry name" value="P-loop_NTPase"/>
</dbReference>
<dbReference type="OrthoDB" id="4131at2"/>
<dbReference type="AlphaFoldDB" id="A0A4R8MFZ2"/>
<sequence length="257" mass="27253">MTGVSVRDLSAGYGGRTVLREISGDFPRGALTFLLGPNGSGKSTLLRALGGALSHGGTVTLCGRDGASLSSRERGRLVGVVTQSPSLNFPFTVEEVISMGRLPHRKIFGSSDVRGREAVRRAAEAMELVDLLDRPLTTLSGGERQRAMIAQAIAQEPEIFLLDEPSSALDPKHTLGLFRFLRRAAAEGKTVAAAVHDINLAAEFGDCVWILGENGLAASGRVKDVLTGEVLSSVYGVSFAPLWRGAGEGERVLWRAV</sequence>
<dbReference type="RefSeq" id="WP_133955077.1">
    <property type="nucleotide sequence ID" value="NZ_SORI01000001.1"/>
</dbReference>
<dbReference type="FunFam" id="3.40.50.300:FF:000134">
    <property type="entry name" value="Iron-enterobactin ABC transporter ATP-binding protein"/>
    <property type="match status" value="1"/>
</dbReference>
<evidence type="ECO:0000256" key="4">
    <source>
        <dbReference type="ARBA" id="ARBA00022967"/>
    </source>
</evidence>
<evidence type="ECO:0000256" key="2">
    <source>
        <dbReference type="ARBA" id="ARBA00022741"/>
    </source>
</evidence>
<feature type="domain" description="ABC transporter" evidence="5">
    <location>
        <begin position="4"/>
        <end position="238"/>
    </location>
</feature>
<dbReference type="PROSITE" id="PS00211">
    <property type="entry name" value="ABC_TRANSPORTER_1"/>
    <property type="match status" value="1"/>
</dbReference>
<organism evidence="6 7">
    <name type="scientific">Aminivibrio pyruvatiphilus</name>
    <dbReference type="NCBI Taxonomy" id="1005740"/>
    <lineage>
        <taxon>Bacteria</taxon>
        <taxon>Thermotogati</taxon>
        <taxon>Synergistota</taxon>
        <taxon>Synergistia</taxon>
        <taxon>Synergistales</taxon>
        <taxon>Aminobacteriaceae</taxon>
        <taxon>Aminivibrio</taxon>
    </lineage>
</organism>
<keyword evidence="3 6" id="KW-0067">ATP-binding</keyword>
<dbReference type="Pfam" id="PF00005">
    <property type="entry name" value="ABC_tran"/>
    <property type="match status" value="1"/>
</dbReference>